<keyword evidence="4 9" id="KW-0479">Metal-binding</keyword>
<dbReference type="Gene3D" id="6.10.140.2220">
    <property type="match status" value="1"/>
</dbReference>
<sequence length="396" mass="43560">MAGGSDAVETATLSCAKCGKPAHLQCPKCVELKLPREGAAFCSQDCFKASWSSHKSVHLKAKLSSPAPENPSEQNSASPNDGWLYCLRKGQARTPKLPHFDWTGQLRPYPISKRRPVPAHIDQPDWATDGIPKIEPNSDLQHVVEIKTPEQIGRMRETCRIAREVLDAAARVIRPGITTDEIDAVVHEATIAAGGYPSPLNYHFFPKSCCTSVNEVICHGIPDARKLEDGDIVNVDVTVYYKGVHGDLNETFFVGNVDEASQRLVQCTYECLEKAIAMVKPGVRFREIGEVINRHASMSGFSVAGQTFTIEPMINSGVWRDRMWPDGWTAVTADGKRSAQFEHTLLLVSAAAPPESGGRAVRTRRLNALCCALMTIRVHAMWRMQLSMAMAARAKV</sequence>
<dbReference type="Pfam" id="PF15801">
    <property type="entry name" value="zf-C6H2"/>
    <property type="match status" value="1"/>
</dbReference>
<dbReference type="GO" id="GO:0004239">
    <property type="term" value="F:initiator methionyl aminopeptidase activity"/>
    <property type="evidence" value="ECO:0007669"/>
    <property type="project" value="UniProtKB-EC"/>
</dbReference>
<dbReference type="InterPro" id="IPR001714">
    <property type="entry name" value="Pept_M24_MAP"/>
</dbReference>
<evidence type="ECO:0000259" key="10">
    <source>
        <dbReference type="PROSITE" id="PS52013"/>
    </source>
</evidence>
<dbReference type="GO" id="GO:0006508">
    <property type="term" value="P:proteolysis"/>
    <property type="evidence" value="ECO:0007669"/>
    <property type="project" value="UniProtKB-KW"/>
</dbReference>
<reference evidence="11" key="1">
    <citation type="submission" date="2020-06" db="EMBL/GenBank/DDBJ databases">
        <authorList>
            <person name="Li T."/>
            <person name="Hu X."/>
            <person name="Zhang T."/>
            <person name="Song X."/>
            <person name="Zhang H."/>
            <person name="Dai N."/>
            <person name="Sheng W."/>
            <person name="Hou X."/>
            <person name="Wei L."/>
        </authorList>
    </citation>
    <scope>NUCLEOTIDE SEQUENCE</scope>
    <source>
        <strain evidence="11">KEN1</strain>
        <tissue evidence="11">Leaf</tissue>
    </source>
</reference>
<proteinExistence type="inferred from homology"/>
<comment type="similarity">
    <text evidence="8">Belongs to the peptidase M24A family. Methionine aminopeptidase type 1 subfamily.</text>
</comment>
<dbReference type="InterPro" id="IPR000994">
    <property type="entry name" value="Pept_M24"/>
</dbReference>
<dbReference type="CDD" id="cd01086">
    <property type="entry name" value="MetAP1"/>
    <property type="match status" value="1"/>
</dbReference>
<comment type="function">
    <text evidence="9">Cotranslationally removes the N-terminal methionine from nascent proteins. The N-terminal methionine is often cleaved when the second residue in the primary sequence is small and uncharged (Met-Ala-, Cys, Gly, Pro, Ser, Thr, or Val).</text>
</comment>
<dbReference type="AlphaFoldDB" id="A0AAW2YFM7"/>
<reference evidence="11" key="2">
    <citation type="journal article" date="2024" name="Plant">
        <title>Genomic evolution and insights into agronomic trait innovations of Sesamum species.</title>
        <authorList>
            <person name="Miao H."/>
            <person name="Wang L."/>
            <person name="Qu L."/>
            <person name="Liu H."/>
            <person name="Sun Y."/>
            <person name="Le M."/>
            <person name="Wang Q."/>
            <person name="Wei S."/>
            <person name="Zheng Y."/>
            <person name="Lin W."/>
            <person name="Duan Y."/>
            <person name="Cao H."/>
            <person name="Xiong S."/>
            <person name="Wang X."/>
            <person name="Wei L."/>
            <person name="Li C."/>
            <person name="Ma Q."/>
            <person name="Ju M."/>
            <person name="Zhao R."/>
            <person name="Li G."/>
            <person name="Mu C."/>
            <person name="Tian Q."/>
            <person name="Mei H."/>
            <person name="Zhang T."/>
            <person name="Gao T."/>
            <person name="Zhang H."/>
        </authorList>
    </citation>
    <scope>NUCLEOTIDE SEQUENCE</scope>
    <source>
        <strain evidence="11">KEN1</strain>
    </source>
</reference>
<organism evidence="11">
    <name type="scientific">Sesamum latifolium</name>
    <dbReference type="NCBI Taxonomy" id="2727402"/>
    <lineage>
        <taxon>Eukaryota</taxon>
        <taxon>Viridiplantae</taxon>
        <taxon>Streptophyta</taxon>
        <taxon>Embryophyta</taxon>
        <taxon>Tracheophyta</taxon>
        <taxon>Spermatophyta</taxon>
        <taxon>Magnoliopsida</taxon>
        <taxon>eudicotyledons</taxon>
        <taxon>Gunneridae</taxon>
        <taxon>Pentapetalae</taxon>
        <taxon>asterids</taxon>
        <taxon>lamiids</taxon>
        <taxon>Lamiales</taxon>
        <taxon>Pedaliaceae</taxon>
        <taxon>Sesamum</taxon>
    </lineage>
</organism>
<dbReference type="InterPro" id="IPR031615">
    <property type="entry name" value="Zfn-C6H2"/>
</dbReference>
<evidence type="ECO:0000313" key="11">
    <source>
        <dbReference type="EMBL" id="KAL0464638.1"/>
    </source>
</evidence>
<dbReference type="EC" id="3.4.11.18" evidence="9"/>
<evidence type="ECO:0000256" key="6">
    <source>
        <dbReference type="ARBA" id="ARBA00022801"/>
    </source>
</evidence>
<keyword evidence="2" id="KW-0963">Cytoplasm</keyword>
<dbReference type="Gene3D" id="3.90.230.10">
    <property type="entry name" value="Creatinase/methionine aminopeptidase superfamily"/>
    <property type="match status" value="1"/>
</dbReference>
<evidence type="ECO:0000256" key="7">
    <source>
        <dbReference type="ARBA" id="ARBA00022833"/>
    </source>
</evidence>
<dbReference type="SUPFAM" id="SSF55920">
    <property type="entry name" value="Creatinase/aminopeptidase"/>
    <property type="match status" value="1"/>
</dbReference>
<evidence type="ECO:0000256" key="2">
    <source>
        <dbReference type="ARBA" id="ARBA00022490"/>
    </source>
</evidence>
<dbReference type="GO" id="GO:0070006">
    <property type="term" value="F:metalloaminopeptidase activity"/>
    <property type="evidence" value="ECO:0007669"/>
    <property type="project" value="InterPro"/>
</dbReference>
<comment type="caution">
    <text evidence="11">The sequence shown here is derived from an EMBL/GenBank/DDBJ whole genome shotgun (WGS) entry which is preliminary data.</text>
</comment>
<name>A0AAW2YFM7_9LAMI</name>
<keyword evidence="6" id="KW-0378">Hydrolase</keyword>
<dbReference type="PANTHER" id="PTHR43330">
    <property type="entry name" value="METHIONINE AMINOPEPTIDASE"/>
    <property type="match status" value="1"/>
</dbReference>
<keyword evidence="5 8" id="KW-0863">Zinc-finger</keyword>
<evidence type="ECO:0000256" key="5">
    <source>
        <dbReference type="ARBA" id="ARBA00022771"/>
    </source>
</evidence>
<evidence type="ECO:0000256" key="1">
    <source>
        <dbReference type="ARBA" id="ARBA00022438"/>
    </source>
</evidence>
<dbReference type="InterPro" id="IPR036005">
    <property type="entry name" value="Creatinase/aminopeptidase-like"/>
</dbReference>
<keyword evidence="3 9" id="KW-0645">Protease</keyword>
<accession>A0AAW2YFM7</accession>
<gene>
    <name evidence="11" type="ORF">Slati_0351400</name>
</gene>
<comment type="catalytic activity">
    <reaction evidence="9">
        <text>Release of N-terminal amino acids, preferentially methionine, from peptides and arylamides.</text>
        <dbReference type="EC" id="3.4.11.18"/>
    </reaction>
</comment>
<dbReference type="GO" id="GO:0008270">
    <property type="term" value="F:zinc ion binding"/>
    <property type="evidence" value="ECO:0007669"/>
    <property type="project" value="UniProtKB-KW"/>
</dbReference>
<keyword evidence="1 9" id="KW-0031">Aminopeptidase</keyword>
<evidence type="ECO:0000256" key="9">
    <source>
        <dbReference type="RuleBase" id="RU003653"/>
    </source>
</evidence>
<dbReference type="NCBIfam" id="TIGR00500">
    <property type="entry name" value="met_pdase_I"/>
    <property type="match status" value="1"/>
</dbReference>
<feature type="domain" description="C6H2-type" evidence="10">
    <location>
        <begin position="12"/>
        <end position="65"/>
    </location>
</feature>
<evidence type="ECO:0000256" key="3">
    <source>
        <dbReference type="ARBA" id="ARBA00022670"/>
    </source>
</evidence>
<dbReference type="EMBL" id="JACGWN010000001">
    <property type="protein sequence ID" value="KAL0464638.1"/>
    <property type="molecule type" value="Genomic_DNA"/>
</dbReference>
<dbReference type="PRINTS" id="PR00599">
    <property type="entry name" value="MAPEPTIDASE"/>
</dbReference>
<dbReference type="SUPFAM" id="SSF144232">
    <property type="entry name" value="HIT/MYND zinc finger-like"/>
    <property type="match status" value="1"/>
</dbReference>
<protein>
    <recommendedName>
        <fullName evidence="9">Methionine aminopeptidase</fullName>
        <ecNumber evidence="9">3.4.11.18</ecNumber>
    </recommendedName>
</protein>
<keyword evidence="7" id="KW-0862">Zinc</keyword>
<evidence type="ECO:0000256" key="4">
    <source>
        <dbReference type="ARBA" id="ARBA00022723"/>
    </source>
</evidence>
<dbReference type="GO" id="GO:0005829">
    <property type="term" value="C:cytosol"/>
    <property type="evidence" value="ECO:0007669"/>
    <property type="project" value="TreeGrafter"/>
</dbReference>
<dbReference type="InterPro" id="IPR002467">
    <property type="entry name" value="Pept_M24A_MAP1"/>
</dbReference>
<evidence type="ECO:0000256" key="8">
    <source>
        <dbReference type="PROSITE-ProRule" id="PRU01357"/>
    </source>
</evidence>
<dbReference type="PANTHER" id="PTHR43330:SF7">
    <property type="entry name" value="METHIONINE AMINOPEPTIDASE 1"/>
    <property type="match status" value="1"/>
</dbReference>
<comment type="cofactor">
    <cofactor evidence="9">
        <name>Co(2+)</name>
        <dbReference type="ChEBI" id="CHEBI:48828"/>
    </cofactor>
    <cofactor evidence="9">
        <name>Zn(2+)</name>
        <dbReference type="ChEBI" id="CHEBI:29105"/>
    </cofactor>
    <cofactor evidence="9">
        <name>Mn(2+)</name>
        <dbReference type="ChEBI" id="CHEBI:29035"/>
    </cofactor>
    <cofactor evidence="9">
        <name>Fe(2+)</name>
        <dbReference type="ChEBI" id="CHEBI:29033"/>
    </cofactor>
    <text evidence="9">Binds 2 divalent metal cations per subunit. Has a high-affinity and a low affinity metal-binding site. The true nature of the physiological cofactor is under debate. The enzyme is active with cobalt, zinc, manganese or divalent iron ions.</text>
</comment>
<dbReference type="PROSITE" id="PS52013">
    <property type="entry name" value="ZF_C6H2"/>
    <property type="match status" value="1"/>
</dbReference>
<dbReference type="Pfam" id="PF00557">
    <property type="entry name" value="Peptidase_M24"/>
    <property type="match status" value="1"/>
</dbReference>